<dbReference type="PANTHER" id="PTHR43439:SF2">
    <property type="entry name" value="ENZYME, PUTATIVE (JCVI)-RELATED"/>
    <property type="match status" value="1"/>
</dbReference>
<evidence type="ECO:0000256" key="1">
    <source>
        <dbReference type="ARBA" id="ARBA00022450"/>
    </source>
</evidence>
<feature type="domain" description="AMP-dependent synthetase/ligase" evidence="3">
    <location>
        <begin position="43"/>
        <end position="349"/>
    </location>
</feature>
<comment type="caution">
    <text evidence="4">The sequence shown here is derived from an EMBL/GenBank/DDBJ whole genome shotgun (WGS) entry which is preliminary data.</text>
</comment>
<dbReference type="PROSITE" id="PS00455">
    <property type="entry name" value="AMP_BINDING"/>
    <property type="match status" value="1"/>
</dbReference>
<dbReference type="AlphaFoldDB" id="A0A443HWR0"/>
<accession>A0A443HWR0</accession>
<dbReference type="Pfam" id="PF00501">
    <property type="entry name" value="AMP-binding"/>
    <property type="match status" value="1"/>
</dbReference>
<evidence type="ECO:0000256" key="2">
    <source>
        <dbReference type="ARBA" id="ARBA00022553"/>
    </source>
</evidence>
<sequence>MMSASFPLPGVDHGRRILASVIEKRAEDGSNSPWISVPIDEQNLSAGYRDISFRQLNNAANSAAHWLSRNLPKTSEPFQCFAYAGPKDLRYQILAVAAAKLQKVMVLPSPLATPEAQLQILEKKNCTVYLRPASMADPVEAVLRGAPHIQTITVPEPEEFSLEAEAELVTYSKTWDEGKDDPWLVFHTSGTTGHPKPITYTHRMMATPDTAQTLPDIEESHLHQYAQRRWYTPLPSLHFVGMMMSLCMTSFVHMTGVIGPPGLPSPEVVMDILRFGRVDGALLTPALIDQLCLSPAGVQALRELKYIHYAGAPLSAKSADLLTPYVQVVPCIGSTEAGGYFTTIHDNKDAWDYVAFQKHAGAEMQHRMNDLHELVFVRRPECAIQQIFLVYPDRDRFETNDLWKEHPEHKGLWKIIGRSDDYVYLSHGEGLHASSLEPEIMAHPSVKSAIIGGHGRSAPVLIVELIPGTEYENDRQAFLTSLAPYIDEVNSHCHPSVQLSPERVIVATKGKPFITTIKGSVARLQTLDLYKDEIAALFP</sequence>
<dbReference type="InterPro" id="IPR042099">
    <property type="entry name" value="ANL_N_sf"/>
</dbReference>
<dbReference type="SUPFAM" id="SSF56801">
    <property type="entry name" value="Acetyl-CoA synthetase-like"/>
    <property type="match status" value="1"/>
</dbReference>
<proteinExistence type="predicted"/>
<dbReference type="InterPro" id="IPR000873">
    <property type="entry name" value="AMP-dep_synth/lig_dom"/>
</dbReference>
<dbReference type="PANTHER" id="PTHR43439">
    <property type="entry name" value="PHENYLACETATE-COENZYME A LIGASE"/>
    <property type="match status" value="1"/>
</dbReference>
<protein>
    <submittedName>
        <fullName evidence="4">Putative AMP-binding enzyme</fullName>
    </submittedName>
</protein>
<dbReference type="Pfam" id="PF23562">
    <property type="entry name" value="AMP-binding_C_3"/>
    <property type="match status" value="1"/>
</dbReference>
<keyword evidence="1" id="KW-0596">Phosphopantetheine</keyword>
<dbReference type="STRING" id="264951.A0A443HWR0"/>
<dbReference type="Gene3D" id="3.40.50.12780">
    <property type="entry name" value="N-terminal domain of ligase-like"/>
    <property type="match status" value="1"/>
</dbReference>
<keyword evidence="5" id="KW-1185">Reference proteome</keyword>
<dbReference type="VEuPathDB" id="FungiDB:C8Q69DRAFT_416687"/>
<evidence type="ECO:0000313" key="5">
    <source>
        <dbReference type="Proteomes" id="UP000283841"/>
    </source>
</evidence>
<dbReference type="RefSeq" id="XP_028485900.1">
    <property type="nucleotide sequence ID" value="XM_028628354.1"/>
</dbReference>
<evidence type="ECO:0000313" key="4">
    <source>
        <dbReference type="EMBL" id="RWQ96255.1"/>
    </source>
</evidence>
<organism evidence="4 5">
    <name type="scientific">Byssochlamys spectabilis</name>
    <name type="common">Paecilomyces variotii</name>
    <dbReference type="NCBI Taxonomy" id="264951"/>
    <lineage>
        <taxon>Eukaryota</taxon>
        <taxon>Fungi</taxon>
        <taxon>Dikarya</taxon>
        <taxon>Ascomycota</taxon>
        <taxon>Pezizomycotina</taxon>
        <taxon>Eurotiomycetes</taxon>
        <taxon>Eurotiomycetidae</taxon>
        <taxon>Eurotiales</taxon>
        <taxon>Thermoascaceae</taxon>
        <taxon>Paecilomyces</taxon>
    </lineage>
</organism>
<evidence type="ECO:0000259" key="3">
    <source>
        <dbReference type="Pfam" id="PF00501"/>
    </source>
</evidence>
<gene>
    <name evidence="4" type="ORF">C8Q69DRAFT_416687</name>
</gene>
<dbReference type="InterPro" id="IPR051414">
    <property type="entry name" value="Adenylate-forming_Reductase"/>
</dbReference>
<dbReference type="GeneID" id="39597631"/>
<name>A0A443HWR0_BYSSP</name>
<reference evidence="4 5" key="1">
    <citation type="journal article" date="2018" name="Front. Microbiol.">
        <title>Genomic and genetic insights into a cosmopolitan fungus, Paecilomyces variotii (Eurotiales).</title>
        <authorList>
            <person name="Urquhart A.S."/>
            <person name="Mondo S.J."/>
            <person name="Makela M.R."/>
            <person name="Hane J.K."/>
            <person name="Wiebenga A."/>
            <person name="He G."/>
            <person name="Mihaltcheva S."/>
            <person name="Pangilinan J."/>
            <person name="Lipzen A."/>
            <person name="Barry K."/>
            <person name="de Vries R.P."/>
            <person name="Grigoriev I.V."/>
            <person name="Idnurm A."/>
        </authorList>
    </citation>
    <scope>NUCLEOTIDE SEQUENCE [LARGE SCALE GENOMIC DNA]</scope>
    <source>
        <strain evidence="4 5">CBS 101075</strain>
    </source>
</reference>
<dbReference type="InterPro" id="IPR020845">
    <property type="entry name" value="AMP-binding_CS"/>
</dbReference>
<dbReference type="EMBL" id="RCNU01000004">
    <property type="protein sequence ID" value="RWQ96255.1"/>
    <property type="molecule type" value="Genomic_DNA"/>
</dbReference>
<keyword evidence="2" id="KW-0597">Phosphoprotein</keyword>
<dbReference type="Proteomes" id="UP000283841">
    <property type="component" value="Unassembled WGS sequence"/>
</dbReference>